<dbReference type="RefSeq" id="WP_121771084.1">
    <property type="nucleotide sequence ID" value="NZ_RAWM01000093.1"/>
</dbReference>
<gene>
    <name evidence="1" type="ORF">D7X96_27210</name>
</gene>
<sequence length="220" mass="24264">MKRILILVEGQTEETFVREVLAPHLLRLGLALIPRLVVTKYVKEGGRFKGGVPQYALVHGDLRRLLGDTGAMCVTSMLDYYGLPKDFPGLATRPQGDCYARVEHVERAFAQDIGNRRFLPHLVLHEFEALLFTDPGQCSISFSTEEISKLQAIRASVQSPEEINEHPDTAPSKRVLAVSPGFQKTLHGPLAVMSIGLPAIRAACPHFAQWLSKLEALAEG</sequence>
<protein>
    <submittedName>
        <fullName evidence="1">DUF4276 family protein</fullName>
    </submittedName>
</protein>
<evidence type="ECO:0000313" key="1">
    <source>
        <dbReference type="EMBL" id="RKH63720.1"/>
    </source>
</evidence>
<proteinExistence type="predicted"/>
<comment type="caution">
    <text evidence="1">The sequence shown here is derived from an EMBL/GenBank/DDBJ whole genome shotgun (WGS) entry which is preliminary data.</text>
</comment>
<dbReference type="Proteomes" id="UP000282656">
    <property type="component" value="Unassembled WGS sequence"/>
</dbReference>
<dbReference type="AlphaFoldDB" id="A0A3A8Q9M2"/>
<dbReference type="OrthoDB" id="9801478at2"/>
<reference evidence="2" key="1">
    <citation type="submission" date="2018-09" db="EMBL/GenBank/DDBJ databases">
        <authorList>
            <person name="Livingstone P.G."/>
            <person name="Whitworth D.E."/>
        </authorList>
    </citation>
    <scope>NUCLEOTIDE SEQUENCE [LARGE SCALE GENOMIC DNA]</scope>
    <source>
        <strain evidence="2">AB047A</strain>
    </source>
</reference>
<dbReference type="InterPro" id="IPR025455">
    <property type="entry name" value="DUF4276"/>
</dbReference>
<dbReference type="Pfam" id="PF14103">
    <property type="entry name" value="DUF4276"/>
    <property type="match status" value="1"/>
</dbReference>
<evidence type="ECO:0000313" key="2">
    <source>
        <dbReference type="Proteomes" id="UP000282656"/>
    </source>
</evidence>
<keyword evidence="2" id="KW-1185">Reference proteome</keyword>
<name>A0A3A8Q9M2_9BACT</name>
<dbReference type="EMBL" id="RAWM01000093">
    <property type="protein sequence ID" value="RKH63720.1"/>
    <property type="molecule type" value="Genomic_DNA"/>
</dbReference>
<organism evidence="1 2">
    <name type="scientific">Corallococcus interemptor</name>
    <dbReference type="NCBI Taxonomy" id="2316720"/>
    <lineage>
        <taxon>Bacteria</taxon>
        <taxon>Pseudomonadati</taxon>
        <taxon>Myxococcota</taxon>
        <taxon>Myxococcia</taxon>
        <taxon>Myxococcales</taxon>
        <taxon>Cystobacterineae</taxon>
        <taxon>Myxococcaceae</taxon>
        <taxon>Corallococcus</taxon>
    </lineage>
</organism>
<accession>A0A3A8Q9M2</accession>